<reference evidence="2" key="1">
    <citation type="submission" date="2021-07" db="EMBL/GenBank/DDBJ databases">
        <title>Roseobacter insulae sp. nov., isolated from a tidal flat.</title>
        <authorList>
            <person name="Park S."/>
            <person name="Yoon J.-H."/>
        </authorList>
    </citation>
    <scope>NUCLEOTIDE SEQUENCE</scope>
    <source>
        <strain evidence="2">YSTF-M11</strain>
    </source>
</reference>
<dbReference type="Proteomes" id="UP001138661">
    <property type="component" value="Unassembled WGS sequence"/>
</dbReference>
<dbReference type="RefSeq" id="WP_219505663.1">
    <property type="nucleotide sequence ID" value="NZ_JAHXDN010000005.1"/>
</dbReference>
<evidence type="ECO:0000313" key="3">
    <source>
        <dbReference type="Proteomes" id="UP001138661"/>
    </source>
</evidence>
<feature type="transmembrane region" description="Helical" evidence="1">
    <location>
        <begin position="68"/>
        <end position="86"/>
    </location>
</feature>
<dbReference type="EMBL" id="JAHXDN010000005">
    <property type="protein sequence ID" value="MBW4709780.1"/>
    <property type="molecule type" value="Genomic_DNA"/>
</dbReference>
<accession>A0A9X1FZ98</accession>
<evidence type="ECO:0000313" key="2">
    <source>
        <dbReference type="EMBL" id="MBW4709780.1"/>
    </source>
</evidence>
<keyword evidence="1" id="KW-0472">Membrane</keyword>
<keyword evidence="1" id="KW-0812">Transmembrane</keyword>
<protein>
    <submittedName>
        <fullName evidence="2">Uncharacterized protein</fullName>
    </submittedName>
</protein>
<comment type="caution">
    <text evidence="2">The sequence shown here is derived from an EMBL/GenBank/DDBJ whole genome shotgun (WGS) entry which is preliminary data.</text>
</comment>
<sequence>MSNMENLEHQLSEKERQARVNARALNEITAERRKREARGYAVMSGALGYGESALGDGSFGKIAHFAKLFCIGIAMLIPSLLVWQVLLK</sequence>
<proteinExistence type="predicted"/>
<organism evidence="2 3">
    <name type="scientific">Roseobacter insulae</name>
    <dbReference type="NCBI Taxonomy" id="2859783"/>
    <lineage>
        <taxon>Bacteria</taxon>
        <taxon>Pseudomonadati</taxon>
        <taxon>Pseudomonadota</taxon>
        <taxon>Alphaproteobacteria</taxon>
        <taxon>Rhodobacterales</taxon>
        <taxon>Roseobacteraceae</taxon>
        <taxon>Roseobacter</taxon>
    </lineage>
</organism>
<name>A0A9X1FZ98_9RHOB</name>
<dbReference type="AlphaFoldDB" id="A0A9X1FZ98"/>
<gene>
    <name evidence="2" type="ORF">KX928_18485</name>
</gene>
<evidence type="ECO:0000256" key="1">
    <source>
        <dbReference type="SAM" id="Phobius"/>
    </source>
</evidence>
<keyword evidence="1" id="KW-1133">Transmembrane helix</keyword>
<keyword evidence="3" id="KW-1185">Reference proteome</keyword>